<dbReference type="PANTHER" id="PTHR18919">
    <property type="entry name" value="ACETYL-COA C-ACYLTRANSFERASE"/>
    <property type="match status" value="1"/>
</dbReference>
<keyword evidence="2" id="KW-0808">Transferase</keyword>
<evidence type="ECO:0000256" key="2">
    <source>
        <dbReference type="ARBA" id="ARBA00022679"/>
    </source>
</evidence>
<sequence>MKNRPVVIGLGSMQQTGNFLDLDEALILMEQVTQAAIEDTTNNNISKYIDEVQVPKGYWKYRDPGKWIAQRNGFPNAETSVTKIGVLQQNLINSACKKIISGKIRASLIVGGEARYKKIRALIEAKEYIETELTRNPDHYVKAKDDLHVKQEEEHLGLMAVGYYAILESALRAKKTLSIDEHKEYLGKMYSRYSEIAAQNPDGWSQKDLHWEEIANVTQKNTLQALPYNKFHCTSWNVNQASAMILCSEEVADELNIPLSKRVYPLASSETNHMIAVIHRPNLTKPIGLELAAEYILKICNQNNIKPNAFELYSCFPVAVQMFAEALFLKDNENLTVTGGMPFAGGPLNSYMIHSTIKMLTIIRNNPSKVGLVTGVSGMMTKQSFALWAYDPLINFSSKDVTMDAEAIEKPVAISKLRKGSGIIIGYTVLPKNHKAEEKAVMYIEDINRNRKVLISYDKDILNKMREEEWVGKSINFKGDYLV</sequence>
<gene>
    <name evidence="4" type="ORF">ISR29_00205</name>
</gene>
<dbReference type="GO" id="GO:0016746">
    <property type="term" value="F:acyltransferase activity"/>
    <property type="evidence" value="ECO:0007669"/>
    <property type="project" value="UniProtKB-KW"/>
</dbReference>
<organism evidence="4 5">
    <name type="scientific">SAR86 cluster bacterium</name>
    <dbReference type="NCBI Taxonomy" id="2030880"/>
    <lineage>
        <taxon>Bacteria</taxon>
        <taxon>Pseudomonadati</taxon>
        <taxon>Pseudomonadota</taxon>
        <taxon>Gammaproteobacteria</taxon>
        <taxon>SAR86 cluster</taxon>
    </lineage>
</organism>
<evidence type="ECO:0000256" key="1">
    <source>
        <dbReference type="ARBA" id="ARBA00010982"/>
    </source>
</evidence>
<dbReference type="InterPro" id="IPR016039">
    <property type="entry name" value="Thiolase-like"/>
</dbReference>
<name>A0A937LYN4_9GAMM</name>
<evidence type="ECO:0000256" key="3">
    <source>
        <dbReference type="ARBA" id="ARBA00023315"/>
    </source>
</evidence>
<reference evidence="4" key="1">
    <citation type="submission" date="2020-10" db="EMBL/GenBank/DDBJ databases">
        <title>Microbiome of the Black Sea water column analyzed by genome centric metagenomics.</title>
        <authorList>
            <person name="Cabello-Yeves P.J."/>
            <person name="Callieri C."/>
            <person name="Picazo A."/>
            <person name="Mehrshad M."/>
            <person name="Haro-Moreno J.M."/>
            <person name="Roda-Garcia J."/>
            <person name="Dzembekova N."/>
            <person name="Slabakova V."/>
            <person name="Slabakova N."/>
            <person name="Moncheva S."/>
            <person name="Rodriguez-Valera F."/>
        </authorList>
    </citation>
    <scope>NUCLEOTIDE SEQUENCE</scope>
    <source>
        <strain evidence="4">BS30m-G43</strain>
    </source>
</reference>
<comment type="similarity">
    <text evidence="1">Belongs to the thiolase-like superfamily. Thiolase family.</text>
</comment>
<keyword evidence="3" id="KW-0012">Acyltransferase</keyword>
<dbReference type="PANTHER" id="PTHR18919:SF139">
    <property type="entry name" value="THIOLASE-LIKE PROTEIN TYPE 1 ADDITIONAL C-TERMINAL DOMAIN-CONTAINING PROTEIN"/>
    <property type="match status" value="1"/>
</dbReference>
<dbReference type="Gene3D" id="3.40.47.10">
    <property type="match status" value="1"/>
</dbReference>
<protein>
    <submittedName>
        <fullName evidence="4">Acetyl-CoA acetyltransferase</fullName>
    </submittedName>
</protein>
<dbReference type="Proteomes" id="UP000705230">
    <property type="component" value="Unassembled WGS sequence"/>
</dbReference>
<evidence type="ECO:0000313" key="4">
    <source>
        <dbReference type="EMBL" id="MBL6902610.1"/>
    </source>
</evidence>
<comment type="caution">
    <text evidence="4">The sequence shown here is derived from an EMBL/GenBank/DDBJ whole genome shotgun (WGS) entry which is preliminary data.</text>
</comment>
<dbReference type="EMBL" id="JADHSG010000001">
    <property type="protein sequence ID" value="MBL6902610.1"/>
    <property type="molecule type" value="Genomic_DNA"/>
</dbReference>
<evidence type="ECO:0000313" key="5">
    <source>
        <dbReference type="Proteomes" id="UP000705230"/>
    </source>
</evidence>
<dbReference type="SUPFAM" id="SSF53901">
    <property type="entry name" value="Thiolase-like"/>
    <property type="match status" value="1"/>
</dbReference>
<proteinExistence type="inferred from homology"/>
<accession>A0A937LYN4</accession>
<dbReference type="AlphaFoldDB" id="A0A937LYN4"/>